<feature type="compositionally biased region" description="Polar residues" evidence="1">
    <location>
        <begin position="178"/>
        <end position="188"/>
    </location>
</feature>
<accession>S5Y1X3</accession>
<evidence type="ECO:0000313" key="3">
    <source>
        <dbReference type="EMBL" id="AGT09730.1"/>
    </source>
</evidence>
<dbReference type="InterPro" id="IPR036182">
    <property type="entry name" value="PCuAC_sf"/>
</dbReference>
<sequence length="188" mass="19435">MKTLITAASVAALLPLAAFAQSTEAPAAAAKALPGFGANSDISVSDGYARTTGKGSGSGYAHLQNRSDRECHLNGVTSTAAARTELHTNREDDGVMKMEKVEQITLAPGGEDGLTRGGNHVMFTGFHQKFVEGDQIPLTLDFGDCGTVAITLPVDNRRAPEASGAAGMDHSAMDHSGTEQSGTEHSGH</sequence>
<reference evidence="3 4" key="1">
    <citation type="journal article" date="2014" name="BMC Genomics">
        <title>Architecture and functions of a multipartite genome of the methylotrophic bacterium Paracoccus aminophilus JCM 7686, containing primary and secondary chromids.</title>
        <authorList>
            <person name="Dziewit L."/>
            <person name="Czarnecki J."/>
            <person name="Wibberg D."/>
            <person name="Radlinska M."/>
            <person name="Mrozek P."/>
            <person name="Szymczak M."/>
            <person name="Schluter A."/>
            <person name="Puhler A."/>
            <person name="Bartosik D."/>
        </authorList>
    </citation>
    <scope>NUCLEOTIDE SEQUENCE [LARGE SCALE GENOMIC DNA]</scope>
    <source>
        <strain evidence="3">JCM 7686</strain>
    </source>
</reference>
<dbReference type="STRING" id="1367847.JCM7686_2674"/>
<dbReference type="SUPFAM" id="SSF110087">
    <property type="entry name" value="DR1885-like metal-binding protein"/>
    <property type="match status" value="1"/>
</dbReference>
<evidence type="ECO:0008006" key="5">
    <source>
        <dbReference type="Google" id="ProtNLM"/>
    </source>
</evidence>
<feature type="signal peptide" evidence="2">
    <location>
        <begin position="1"/>
        <end position="20"/>
    </location>
</feature>
<dbReference type="PANTHER" id="PTHR36302:SF1">
    <property type="entry name" value="COPPER CHAPERONE PCU(A)C"/>
    <property type="match status" value="1"/>
</dbReference>
<dbReference type="EMBL" id="CP006650">
    <property type="protein sequence ID" value="AGT09730.1"/>
    <property type="molecule type" value="Genomic_DNA"/>
</dbReference>
<dbReference type="AlphaFoldDB" id="S5Y1X3"/>
<evidence type="ECO:0000256" key="1">
    <source>
        <dbReference type="SAM" id="MobiDB-lite"/>
    </source>
</evidence>
<proteinExistence type="predicted"/>
<keyword evidence="2" id="KW-0732">Signal</keyword>
<dbReference type="RefSeq" id="WP_020951368.1">
    <property type="nucleotide sequence ID" value="NC_022041.1"/>
</dbReference>
<dbReference type="Pfam" id="PF04314">
    <property type="entry name" value="PCuAC"/>
    <property type="match status" value="1"/>
</dbReference>
<dbReference type="PATRIC" id="fig|1367847.3.peg.2674"/>
<keyword evidence="4" id="KW-1185">Reference proteome</keyword>
<dbReference type="HOGENOM" id="CLU_100939_2_0_5"/>
<dbReference type="InterPro" id="IPR007410">
    <property type="entry name" value="LpqE-like"/>
</dbReference>
<dbReference type="Proteomes" id="UP000015480">
    <property type="component" value="Chromosome"/>
</dbReference>
<name>S5Y1X3_PARAH</name>
<dbReference type="Gene3D" id="2.60.40.1890">
    <property type="entry name" value="PCu(A)C copper chaperone"/>
    <property type="match status" value="1"/>
</dbReference>
<dbReference type="PANTHER" id="PTHR36302">
    <property type="entry name" value="BLR7088 PROTEIN"/>
    <property type="match status" value="1"/>
</dbReference>
<evidence type="ECO:0000256" key="2">
    <source>
        <dbReference type="SAM" id="SignalP"/>
    </source>
</evidence>
<protein>
    <recommendedName>
        <fullName evidence="5">Copper chaperone PCu(A)C</fullName>
    </recommendedName>
</protein>
<feature type="region of interest" description="Disordered" evidence="1">
    <location>
        <begin position="159"/>
        <end position="188"/>
    </location>
</feature>
<gene>
    <name evidence="3" type="ORF">JCM7686_2674</name>
</gene>
<feature type="chain" id="PRO_5004534733" description="Copper chaperone PCu(A)C" evidence="2">
    <location>
        <begin position="21"/>
        <end position="188"/>
    </location>
</feature>
<organism evidence="3 4">
    <name type="scientific">Paracoccus aminophilus JCM 7686</name>
    <dbReference type="NCBI Taxonomy" id="1367847"/>
    <lineage>
        <taxon>Bacteria</taxon>
        <taxon>Pseudomonadati</taxon>
        <taxon>Pseudomonadota</taxon>
        <taxon>Alphaproteobacteria</taxon>
        <taxon>Rhodobacterales</taxon>
        <taxon>Paracoccaceae</taxon>
        <taxon>Paracoccus</taxon>
    </lineage>
</organism>
<dbReference type="eggNOG" id="COG2847">
    <property type="taxonomic scope" value="Bacteria"/>
</dbReference>
<dbReference type="KEGG" id="pami:JCM7686_2674"/>
<evidence type="ECO:0000313" key="4">
    <source>
        <dbReference type="Proteomes" id="UP000015480"/>
    </source>
</evidence>
<dbReference type="InterPro" id="IPR058248">
    <property type="entry name" value="Lxx211020-like"/>
</dbReference>
<dbReference type="OrthoDB" id="9796962at2"/>